<evidence type="ECO:0000313" key="1">
    <source>
        <dbReference type="EMBL" id="XDQ31327.1"/>
    </source>
</evidence>
<dbReference type="RefSeq" id="WP_369242127.1">
    <property type="nucleotide sequence ID" value="NZ_CP163435.1"/>
</dbReference>
<proteinExistence type="predicted"/>
<sequence length="53" mass="5877">MQDPPRLLAASFVAMEDGYQMEVLVGRRTRTEVITALRAYARAVTGHDVADRA</sequence>
<accession>A0AB39PML8</accession>
<dbReference type="EMBL" id="CP163435">
    <property type="protein sequence ID" value="XDQ31327.1"/>
    <property type="molecule type" value="Genomic_DNA"/>
</dbReference>
<name>A0AB39PML8_9ACTN</name>
<organism evidence="1">
    <name type="scientific">Streptomyces sp. R21</name>
    <dbReference type="NCBI Taxonomy" id="3238627"/>
    <lineage>
        <taxon>Bacteria</taxon>
        <taxon>Bacillati</taxon>
        <taxon>Actinomycetota</taxon>
        <taxon>Actinomycetes</taxon>
        <taxon>Kitasatosporales</taxon>
        <taxon>Streptomycetaceae</taxon>
        <taxon>Streptomyces</taxon>
    </lineage>
</organism>
<dbReference type="AlphaFoldDB" id="A0AB39PML8"/>
<protein>
    <submittedName>
        <fullName evidence="1">Uncharacterized protein</fullName>
    </submittedName>
</protein>
<gene>
    <name evidence="1" type="ORF">AB5J56_44445</name>
</gene>
<reference evidence="1" key="1">
    <citation type="submission" date="2024-07" db="EMBL/GenBank/DDBJ databases">
        <authorList>
            <person name="Yu S.T."/>
        </authorList>
    </citation>
    <scope>NUCLEOTIDE SEQUENCE</scope>
    <source>
        <strain evidence="1">R21</strain>
    </source>
</reference>